<dbReference type="OrthoDB" id="7331188at2"/>
<dbReference type="AlphaFoldDB" id="A0A1M5PIU3"/>
<gene>
    <name evidence="1" type="ORF">SAMN05444169_5280</name>
</gene>
<dbReference type="Proteomes" id="UP000190675">
    <property type="component" value="Chromosome I"/>
</dbReference>
<proteinExistence type="predicted"/>
<protein>
    <submittedName>
        <fullName evidence="1">Predicted dithiol-disulfide oxidoreductase, DUF899 family</fullName>
    </submittedName>
</protein>
<dbReference type="RefSeq" id="WP_079568462.1">
    <property type="nucleotide sequence ID" value="NZ_LT670818.1"/>
</dbReference>
<dbReference type="InterPro" id="IPR036249">
    <property type="entry name" value="Thioredoxin-like_sf"/>
</dbReference>
<dbReference type="InterPro" id="IPR010296">
    <property type="entry name" value="DUF899_thioredox"/>
</dbReference>
<dbReference type="EMBL" id="LT670818">
    <property type="protein sequence ID" value="SHH01726.1"/>
    <property type="molecule type" value="Genomic_DNA"/>
</dbReference>
<accession>A0A1M5PIU3</accession>
<dbReference type="Gene3D" id="3.40.30.10">
    <property type="entry name" value="Glutaredoxin"/>
    <property type="match status" value="1"/>
</dbReference>
<evidence type="ECO:0000313" key="2">
    <source>
        <dbReference type="Proteomes" id="UP000190675"/>
    </source>
</evidence>
<evidence type="ECO:0000313" key="1">
    <source>
        <dbReference type="EMBL" id="SHH01726.1"/>
    </source>
</evidence>
<sequence>MQPSKIVSREEWITARRALLEKEKAHMRNGDALAAERRALPWVKVEKAYVFDTKSGPKTLAELFDRCGQLVVHHLMYAPEWSAGCPSCSFQAEHIDGPAPHLERHDVRIIAVSRAPLDKLLAYRARMGWRFEWVSPQGEDFNRDFRVSFTEDEIAEGRIDYNFGTIVTDPRYLSRELPGVSVFYKNEADEVFHTYSTYARGLDMLLGAHHYLDITPEGRNKGAYPNWPRRRDEYDEVASSHH</sequence>
<dbReference type="Pfam" id="PF05988">
    <property type="entry name" value="DUF899"/>
    <property type="match status" value="1"/>
</dbReference>
<dbReference type="SUPFAM" id="SSF52833">
    <property type="entry name" value="Thioredoxin-like"/>
    <property type="match status" value="1"/>
</dbReference>
<name>A0A1M5PIU3_9BRAD</name>
<reference evidence="1 2" key="1">
    <citation type="submission" date="2016-11" db="EMBL/GenBank/DDBJ databases">
        <authorList>
            <person name="Jaros S."/>
            <person name="Januszkiewicz K."/>
            <person name="Wedrychowicz H."/>
        </authorList>
    </citation>
    <scope>NUCLEOTIDE SEQUENCE [LARGE SCALE GENOMIC DNA]</scope>
    <source>
        <strain evidence="1 2">GAS242</strain>
    </source>
</reference>
<organism evidence="1 2">
    <name type="scientific">Bradyrhizobium erythrophlei</name>
    <dbReference type="NCBI Taxonomy" id="1437360"/>
    <lineage>
        <taxon>Bacteria</taxon>
        <taxon>Pseudomonadati</taxon>
        <taxon>Pseudomonadota</taxon>
        <taxon>Alphaproteobacteria</taxon>
        <taxon>Hyphomicrobiales</taxon>
        <taxon>Nitrobacteraceae</taxon>
        <taxon>Bradyrhizobium</taxon>
    </lineage>
</organism>